<dbReference type="Gene3D" id="1.10.10.10">
    <property type="entry name" value="Winged helix-like DNA-binding domain superfamily/Winged helix DNA-binding domain"/>
    <property type="match status" value="1"/>
</dbReference>
<proteinExistence type="predicted"/>
<dbReference type="SUPFAM" id="SSF46785">
    <property type="entry name" value="Winged helix' DNA-binding domain"/>
    <property type="match status" value="1"/>
</dbReference>
<keyword evidence="3" id="KW-0804">Transcription</keyword>
<dbReference type="InterPro" id="IPR036388">
    <property type="entry name" value="WH-like_DNA-bd_sf"/>
</dbReference>
<dbReference type="OrthoDB" id="3211876at2"/>
<feature type="region of interest" description="Disordered" evidence="4">
    <location>
        <begin position="154"/>
        <end position="178"/>
    </location>
</feature>
<evidence type="ECO:0000256" key="4">
    <source>
        <dbReference type="SAM" id="MobiDB-lite"/>
    </source>
</evidence>
<dbReference type="Proteomes" id="UP000272729">
    <property type="component" value="Unassembled WGS sequence"/>
</dbReference>
<dbReference type="Pfam" id="PF12802">
    <property type="entry name" value="MarR_2"/>
    <property type="match status" value="1"/>
</dbReference>
<dbReference type="InterPro" id="IPR039422">
    <property type="entry name" value="MarR/SlyA-like"/>
</dbReference>
<feature type="compositionally biased region" description="Pro residues" evidence="4">
    <location>
        <begin position="158"/>
        <end position="178"/>
    </location>
</feature>
<evidence type="ECO:0000313" key="7">
    <source>
        <dbReference type="Proteomes" id="UP000272729"/>
    </source>
</evidence>
<sequence>MDDNPTTDYLGTRLRHLLDLLDDGIAHAYTRLGLDGFRPRYNPIIRLVHRRGPQSIRDLATAIGVTHSAVSQTVNQMHRDGLVDLHPGTDARQRIVHLTPRALDLLPVLDAEWTATTAAGRELDAELPYPLSDLVDHALRALGERPMSDRIHLHLPQVAPPPPSPPSSPPLPSPPPVP</sequence>
<organism evidence="6 7">
    <name type="scientific">Saccharothrix variisporea</name>
    <dbReference type="NCBI Taxonomy" id="543527"/>
    <lineage>
        <taxon>Bacteria</taxon>
        <taxon>Bacillati</taxon>
        <taxon>Actinomycetota</taxon>
        <taxon>Actinomycetes</taxon>
        <taxon>Pseudonocardiales</taxon>
        <taxon>Pseudonocardiaceae</taxon>
        <taxon>Saccharothrix</taxon>
    </lineage>
</organism>
<name>A0A495X0K5_9PSEU</name>
<keyword evidence="1" id="KW-0805">Transcription regulation</keyword>
<dbReference type="AlphaFoldDB" id="A0A495X0K5"/>
<dbReference type="SMART" id="SM00347">
    <property type="entry name" value="HTH_MARR"/>
    <property type="match status" value="1"/>
</dbReference>
<dbReference type="GO" id="GO:0006950">
    <property type="term" value="P:response to stress"/>
    <property type="evidence" value="ECO:0007669"/>
    <property type="project" value="TreeGrafter"/>
</dbReference>
<dbReference type="EMBL" id="RBXR01000001">
    <property type="protein sequence ID" value="RKT67357.1"/>
    <property type="molecule type" value="Genomic_DNA"/>
</dbReference>
<evidence type="ECO:0000259" key="5">
    <source>
        <dbReference type="SMART" id="SM00347"/>
    </source>
</evidence>
<dbReference type="InterPro" id="IPR036390">
    <property type="entry name" value="WH_DNA-bd_sf"/>
</dbReference>
<reference evidence="6 7" key="1">
    <citation type="submission" date="2018-10" db="EMBL/GenBank/DDBJ databases">
        <title>Sequencing the genomes of 1000 actinobacteria strains.</title>
        <authorList>
            <person name="Klenk H.-P."/>
        </authorList>
    </citation>
    <scope>NUCLEOTIDE SEQUENCE [LARGE SCALE GENOMIC DNA]</scope>
    <source>
        <strain evidence="6 7">DSM 43911</strain>
    </source>
</reference>
<protein>
    <submittedName>
        <fullName evidence="6">DNA-binding MarR family transcriptional regulator</fullName>
    </submittedName>
</protein>
<dbReference type="PANTHER" id="PTHR33164">
    <property type="entry name" value="TRANSCRIPTIONAL REGULATOR, MARR FAMILY"/>
    <property type="match status" value="1"/>
</dbReference>
<dbReference type="GO" id="GO:0003677">
    <property type="term" value="F:DNA binding"/>
    <property type="evidence" value="ECO:0007669"/>
    <property type="project" value="UniProtKB-KW"/>
</dbReference>
<evidence type="ECO:0000256" key="1">
    <source>
        <dbReference type="ARBA" id="ARBA00023015"/>
    </source>
</evidence>
<accession>A0A495X0K5</accession>
<keyword evidence="2 6" id="KW-0238">DNA-binding</keyword>
<evidence type="ECO:0000256" key="2">
    <source>
        <dbReference type="ARBA" id="ARBA00023125"/>
    </source>
</evidence>
<dbReference type="PANTHER" id="PTHR33164:SF64">
    <property type="entry name" value="TRANSCRIPTIONAL REGULATOR SLYA"/>
    <property type="match status" value="1"/>
</dbReference>
<feature type="domain" description="HTH marR-type" evidence="5">
    <location>
        <begin position="27"/>
        <end position="128"/>
    </location>
</feature>
<gene>
    <name evidence="6" type="ORF">DFJ66_0532</name>
</gene>
<keyword evidence="7" id="KW-1185">Reference proteome</keyword>
<evidence type="ECO:0000313" key="6">
    <source>
        <dbReference type="EMBL" id="RKT67357.1"/>
    </source>
</evidence>
<dbReference type="InterPro" id="IPR000835">
    <property type="entry name" value="HTH_MarR-typ"/>
</dbReference>
<comment type="caution">
    <text evidence="6">The sequence shown here is derived from an EMBL/GenBank/DDBJ whole genome shotgun (WGS) entry which is preliminary data.</text>
</comment>
<dbReference type="RefSeq" id="WP_121217595.1">
    <property type="nucleotide sequence ID" value="NZ_JBIUBA010000009.1"/>
</dbReference>
<evidence type="ECO:0000256" key="3">
    <source>
        <dbReference type="ARBA" id="ARBA00023163"/>
    </source>
</evidence>
<dbReference type="GO" id="GO:0003700">
    <property type="term" value="F:DNA-binding transcription factor activity"/>
    <property type="evidence" value="ECO:0007669"/>
    <property type="project" value="InterPro"/>
</dbReference>